<feature type="domain" description="K Homology" evidence="4">
    <location>
        <begin position="101"/>
        <end position="172"/>
    </location>
</feature>
<dbReference type="Pfam" id="PF00013">
    <property type="entry name" value="KH_1"/>
    <property type="match status" value="3"/>
</dbReference>
<sequence length="346" mass="38122">MSHSNSNNSTTSSIPVDPNVSIRAIITTKEAGVIIGREGKNVTKIREESGAKVTVSEHVPGTLDRIITVAGDIDTVSKAFLLVSERIVIEFEKERQLFERERLSLRILIPDTRMGSIIGKGGSKIKEIQEISNAYIIASEEILPNSTERTVIINGTVQAIKLAIYNIGIILRENPDRNLNTIYYKPMPLSFYQNSLSALSYSLPYTPPIIPPNYAASSASYPVPLYINSTPMNGPPPSISPHPIQQIYVPNELIGCVIGKQGDCIKRIRNISGSQIKIAEPNPNITERLITITGNAETNNVAIYMILSRLENERNKLMKQKQQKQQLSPSQSPSSSPAITTSAHHR</sequence>
<proteinExistence type="predicted"/>
<dbReference type="InterPro" id="IPR004088">
    <property type="entry name" value="KH_dom_type_1"/>
</dbReference>
<accession>A0A1Y1VBS6</accession>
<gene>
    <name evidence="5" type="ORF">BCR32DRAFT_214039</name>
</gene>
<dbReference type="InterPro" id="IPR004087">
    <property type="entry name" value="KH_dom"/>
</dbReference>
<protein>
    <submittedName>
        <fullName evidence="5">Eukaryotic type KH-domain (KH-domain type I)</fullName>
    </submittedName>
</protein>
<reference evidence="5 6" key="1">
    <citation type="submission" date="2016-08" db="EMBL/GenBank/DDBJ databases">
        <title>A Parts List for Fungal Cellulosomes Revealed by Comparative Genomics.</title>
        <authorList>
            <consortium name="DOE Joint Genome Institute"/>
            <person name="Haitjema C.H."/>
            <person name="Gilmore S.P."/>
            <person name="Henske J.K."/>
            <person name="Solomon K.V."/>
            <person name="De Groot R."/>
            <person name="Kuo A."/>
            <person name="Mondo S.J."/>
            <person name="Salamov A.A."/>
            <person name="Labutti K."/>
            <person name="Zhao Z."/>
            <person name="Chiniquy J."/>
            <person name="Barry K."/>
            <person name="Brewer H.M."/>
            <person name="Purvine S.O."/>
            <person name="Wright A.T."/>
            <person name="Boxma B."/>
            <person name="Van Alen T."/>
            <person name="Hackstein J.H."/>
            <person name="Baker S.E."/>
            <person name="Grigoriev I.V."/>
            <person name="O'Malley M.A."/>
        </authorList>
    </citation>
    <scope>NUCLEOTIDE SEQUENCE [LARGE SCALE GENOMIC DNA]</scope>
    <source>
        <strain evidence="5 6">S4</strain>
    </source>
</reference>
<evidence type="ECO:0000256" key="3">
    <source>
        <dbReference type="SAM" id="MobiDB-lite"/>
    </source>
</evidence>
<keyword evidence="2" id="KW-0694">RNA-binding</keyword>
<dbReference type="EMBL" id="MCFG01000732">
    <property type="protein sequence ID" value="ORX51350.1"/>
    <property type="molecule type" value="Genomic_DNA"/>
</dbReference>
<dbReference type="OrthoDB" id="442947at2759"/>
<evidence type="ECO:0000313" key="6">
    <source>
        <dbReference type="Proteomes" id="UP000193944"/>
    </source>
</evidence>
<keyword evidence="1" id="KW-0677">Repeat</keyword>
<dbReference type="AlphaFoldDB" id="A0A1Y1VBS6"/>
<evidence type="ECO:0000256" key="2">
    <source>
        <dbReference type="PROSITE-ProRule" id="PRU00117"/>
    </source>
</evidence>
<reference evidence="5 6" key="2">
    <citation type="submission" date="2016-08" db="EMBL/GenBank/DDBJ databases">
        <title>Pervasive Adenine N6-methylation of Active Genes in Fungi.</title>
        <authorList>
            <consortium name="DOE Joint Genome Institute"/>
            <person name="Mondo S.J."/>
            <person name="Dannebaum R.O."/>
            <person name="Kuo R.C."/>
            <person name="Labutti K."/>
            <person name="Haridas S."/>
            <person name="Kuo A."/>
            <person name="Salamov A."/>
            <person name="Ahrendt S.R."/>
            <person name="Lipzen A."/>
            <person name="Sullivan W."/>
            <person name="Andreopoulos W.B."/>
            <person name="Clum A."/>
            <person name="Lindquist E."/>
            <person name="Daum C."/>
            <person name="Ramamoorthy G.K."/>
            <person name="Gryganskyi A."/>
            <person name="Culley D."/>
            <person name="Magnuson J.K."/>
            <person name="James T.Y."/>
            <person name="O'Malley M.A."/>
            <person name="Stajich J.E."/>
            <person name="Spatafora J.W."/>
            <person name="Visel A."/>
            <person name="Grigoriev I.V."/>
        </authorList>
    </citation>
    <scope>NUCLEOTIDE SEQUENCE [LARGE SCALE GENOMIC DNA]</scope>
    <source>
        <strain evidence="5 6">S4</strain>
    </source>
</reference>
<feature type="domain" description="K Homology" evidence="4">
    <location>
        <begin position="241"/>
        <end position="311"/>
    </location>
</feature>
<comment type="caution">
    <text evidence="5">The sequence shown here is derived from an EMBL/GenBank/DDBJ whole genome shotgun (WGS) entry which is preliminary data.</text>
</comment>
<dbReference type="SMART" id="SM00322">
    <property type="entry name" value="KH"/>
    <property type="match status" value="3"/>
</dbReference>
<keyword evidence="6" id="KW-1185">Reference proteome</keyword>
<feature type="region of interest" description="Disordered" evidence="3">
    <location>
        <begin position="317"/>
        <end position="346"/>
    </location>
</feature>
<evidence type="ECO:0000259" key="4">
    <source>
        <dbReference type="SMART" id="SM00322"/>
    </source>
</evidence>
<dbReference type="SUPFAM" id="SSF54791">
    <property type="entry name" value="Eukaryotic type KH-domain (KH-domain type I)"/>
    <property type="match status" value="3"/>
</dbReference>
<feature type="compositionally biased region" description="Low complexity" evidence="3">
    <location>
        <begin position="323"/>
        <end position="337"/>
    </location>
</feature>
<dbReference type="PANTHER" id="PTHR10288">
    <property type="entry name" value="KH DOMAIN CONTAINING RNA BINDING PROTEIN"/>
    <property type="match status" value="1"/>
</dbReference>
<dbReference type="InterPro" id="IPR036612">
    <property type="entry name" value="KH_dom_type_1_sf"/>
</dbReference>
<dbReference type="Gene3D" id="3.30.1370.10">
    <property type="entry name" value="K Homology domain, type 1"/>
    <property type="match status" value="3"/>
</dbReference>
<organism evidence="5 6">
    <name type="scientific">Anaeromyces robustus</name>
    <dbReference type="NCBI Taxonomy" id="1754192"/>
    <lineage>
        <taxon>Eukaryota</taxon>
        <taxon>Fungi</taxon>
        <taxon>Fungi incertae sedis</taxon>
        <taxon>Chytridiomycota</taxon>
        <taxon>Chytridiomycota incertae sedis</taxon>
        <taxon>Neocallimastigomycetes</taxon>
        <taxon>Neocallimastigales</taxon>
        <taxon>Neocallimastigaceae</taxon>
        <taxon>Anaeromyces</taxon>
    </lineage>
</organism>
<dbReference type="Proteomes" id="UP000193944">
    <property type="component" value="Unassembled WGS sequence"/>
</dbReference>
<feature type="domain" description="K Homology" evidence="4">
    <location>
        <begin position="18"/>
        <end position="88"/>
    </location>
</feature>
<dbReference type="PROSITE" id="PS50084">
    <property type="entry name" value="KH_TYPE_1"/>
    <property type="match status" value="3"/>
</dbReference>
<evidence type="ECO:0000256" key="1">
    <source>
        <dbReference type="ARBA" id="ARBA00022737"/>
    </source>
</evidence>
<evidence type="ECO:0000313" key="5">
    <source>
        <dbReference type="EMBL" id="ORX51350.1"/>
    </source>
</evidence>
<dbReference type="GO" id="GO:0003723">
    <property type="term" value="F:RNA binding"/>
    <property type="evidence" value="ECO:0007669"/>
    <property type="project" value="UniProtKB-UniRule"/>
</dbReference>
<dbReference type="STRING" id="1754192.A0A1Y1VBS6"/>
<name>A0A1Y1VBS6_9FUNG</name>